<feature type="signal peptide" evidence="1">
    <location>
        <begin position="1"/>
        <end position="16"/>
    </location>
</feature>
<sequence length="141" mass="16008">MKFLIVYSALLVGALAFERWGPGEFECANKLNTTIKTIQDIPYPAVEDNTVLNNFMLCAWKKRGLLSDDGNVNWDVLQNLLLSKDYLESSPLYKSYETFADWKDFVQGVINKCRDVRGDTDGQTVVKVQNCFLQHGFSKDG</sequence>
<reference evidence="2" key="1">
    <citation type="submission" date="2019-08" db="EMBL/GenBank/DDBJ databases">
        <title>The genome of the North American firefly Photinus pyralis.</title>
        <authorList>
            <consortium name="Photinus pyralis genome working group"/>
            <person name="Fallon T.R."/>
            <person name="Sander Lower S.E."/>
            <person name="Weng J.-K."/>
        </authorList>
    </citation>
    <scope>NUCLEOTIDE SEQUENCE</scope>
    <source>
        <strain evidence="2">TRF0915ILg1</strain>
        <tissue evidence="2">Whole body</tissue>
    </source>
</reference>
<dbReference type="Proteomes" id="UP000801492">
    <property type="component" value="Unassembled WGS sequence"/>
</dbReference>
<dbReference type="CDD" id="cd23992">
    <property type="entry name" value="PBP_GOBP"/>
    <property type="match status" value="1"/>
</dbReference>
<proteinExistence type="predicted"/>
<organism evidence="2 3">
    <name type="scientific">Ignelater luminosus</name>
    <name type="common">Cucubano</name>
    <name type="synonym">Pyrophorus luminosus</name>
    <dbReference type="NCBI Taxonomy" id="2038154"/>
    <lineage>
        <taxon>Eukaryota</taxon>
        <taxon>Metazoa</taxon>
        <taxon>Ecdysozoa</taxon>
        <taxon>Arthropoda</taxon>
        <taxon>Hexapoda</taxon>
        <taxon>Insecta</taxon>
        <taxon>Pterygota</taxon>
        <taxon>Neoptera</taxon>
        <taxon>Endopterygota</taxon>
        <taxon>Coleoptera</taxon>
        <taxon>Polyphaga</taxon>
        <taxon>Elateriformia</taxon>
        <taxon>Elateroidea</taxon>
        <taxon>Elateridae</taxon>
        <taxon>Agrypninae</taxon>
        <taxon>Pyrophorini</taxon>
        <taxon>Ignelater</taxon>
    </lineage>
</organism>
<name>A0A8K0CYA8_IGNLU</name>
<feature type="chain" id="PRO_5035425837" evidence="1">
    <location>
        <begin position="17"/>
        <end position="141"/>
    </location>
</feature>
<dbReference type="InterPro" id="IPR036728">
    <property type="entry name" value="PBP_GOBP_sf"/>
</dbReference>
<dbReference type="SUPFAM" id="SSF47565">
    <property type="entry name" value="Insect pheromone/odorant-binding proteins"/>
    <property type="match status" value="1"/>
</dbReference>
<keyword evidence="1" id="KW-0732">Signal</keyword>
<evidence type="ECO:0000313" key="2">
    <source>
        <dbReference type="EMBL" id="KAF2895958.1"/>
    </source>
</evidence>
<evidence type="ECO:0000313" key="3">
    <source>
        <dbReference type="Proteomes" id="UP000801492"/>
    </source>
</evidence>
<dbReference type="OrthoDB" id="6735400at2759"/>
<dbReference type="InterPro" id="IPR006170">
    <property type="entry name" value="PBP/GOBP"/>
</dbReference>
<protein>
    <submittedName>
        <fullName evidence="2">Uncharacterized protein</fullName>
    </submittedName>
</protein>
<gene>
    <name evidence="2" type="ORF">ILUMI_10221</name>
</gene>
<dbReference type="EMBL" id="VTPC01005486">
    <property type="protein sequence ID" value="KAF2895958.1"/>
    <property type="molecule type" value="Genomic_DNA"/>
</dbReference>
<dbReference type="AlphaFoldDB" id="A0A8K0CYA8"/>
<dbReference type="Gene3D" id="1.10.238.20">
    <property type="entry name" value="Pheromone/general odorant binding protein domain"/>
    <property type="match status" value="1"/>
</dbReference>
<accession>A0A8K0CYA8</accession>
<dbReference type="GO" id="GO:0005549">
    <property type="term" value="F:odorant binding"/>
    <property type="evidence" value="ECO:0007669"/>
    <property type="project" value="InterPro"/>
</dbReference>
<evidence type="ECO:0000256" key="1">
    <source>
        <dbReference type="SAM" id="SignalP"/>
    </source>
</evidence>
<comment type="caution">
    <text evidence="2">The sequence shown here is derived from an EMBL/GenBank/DDBJ whole genome shotgun (WGS) entry which is preliminary data.</text>
</comment>
<dbReference type="Pfam" id="PF01395">
    <property type="entry name" value="PBP_GOBP"/>
    <property type="match status" value="1"/>
</dbReference>
<keyword evidence="3" id="KW-1185">Reference proteome</keyword>